<keyword evidence="3" id="KW-1185">Reference proteome</keyword>
<proteinExistence type="inferred from homology"/>
<dbReference type="InterPro" id="IPR019897">
    <property type="entry name" value="RidA_CS"/>
</dbReference>
<dbReference type="Pfam" id="PF01042">
    <property type="entry name" value="Ribonuc_L-PSP"/>
    <property type="match status" value="1"/>
</dbReference>
<protein>
    <submittedName>
        <fullName evidence="2">RidA family protein</fullName>
        <ecNumber evidence="2">3.5.-.-</ecNumber>
    </submittedName>
</protein>
<dbReference type="NCBIfam" id="TIGR00004">
    <property type="entry name" value="Rid family detoxifying hydrolase"/>
    <property type="match status" value="1"/>
</dbReference>
<comment type="similarity">
    <text evidence="1">Belongs to the RutC family.</text>
</comment>
<gene>
    <name evidence="2" type="ORF">ACFO5Q_08220</name>
</gene>
<reference evidence="3" key="1">
    <citation type="journal article" date="2019" name="Int. J. Syst. Evol. Microbiol.">
        <title>The Global Catalogue of Microorganisms (GCM) 10K type strain sequencing project: providing services to taxonomists for standard genome sequencing and annotation.</title>
        <authorList>
            <consortium name="The Broad Institute Genomics Platform"/>
            <consortium name="The Broad Institute Genome Sequencing Center for Infectious Disease"/>
            <person name="Wu L."/>
            <person name="Ma J."/>
        </authorList>
    </citation>
    <scope>NUCLEOTIDE SEQUENCE [LARGE SCALE GENOMIC DNA]</scope>
    <source>
        <strain evidence="3">CGMCC 1.15304</strain>
    </source>
</reference>
<evidence type="ECO:0000313" key="2">
    <source>
        <dbReference type="EMBL" id="MFC4347825.1"/>
    </source>
</evidence>
<evidence type="ECO:0000256" key="1">
    <source>
        <dbReference type="ARBA" id="ARBA00010552"/>
    </source>
</evidence>
<name>A0ABV8U9M7_9PROT</name>
<dbReference type="InterPro" id="IPR006175">
    <property type="entry name" value="YjgF/YER057c/UK114"/>
</dbReference>
<dbReference type="SUPFAM" id="SSF55298">
    <property type="entry name" value="YjgF-like"/>
    <property type="match status" value="1"/>
</dbReference>
<keyword evidence="2" id="KW-0378">Hydrolase</keyword>
<dbReference type="PANTHER" id="PTHR11803">
    <property type="entry name" value="2-IMINOBUTANOATE/2-IMINOPROPANOATE DEAMINASE RIDA"/>
    <property type="match status" value="1"/>
</dbReference>
<sequence>MFAPTATSADEQATLPFSKAVRVGDMLYLSGELGAKPGAMMLVPGGIGPETRQTMENIKATLEASGSDMDHVVKCLVMLADIGEWAEMNEVYRTYFKPGRYPARSALGASGLALGARVEIECMARVKEDS</sequence>
<dbReference type="GO" id="GO:0016787">
    <property type="term" value="F:hydrolase activity"/>
    <property type="evidence" value="ECO:0007669"/>
    <property type="project" value="UniProtKB-KW"/>
</dbReference>
<dbReference type="RefSeq" id="WP_068152300.1">
    <property type="nucleotide sequence ID" value="NZ_JBHSCR010000005.1"/>
</dbReference>
<dbReference type="PROSITE" id="PS01094">
    <property type="entry name" value="UPF0076"/>
    <property type="match status" value="1"/>
</dbReference>
<dbReference type="PANTHER" id="PTHR11803:SF39">
    <property type="entry name" value="2-IMINOBUTANOATE_2-IMINOPROPANOATE DEAMINASE"/>
    <property type="match status" value="1"/>
</dbReference>
<evidence type="ECO:0000313" key="3">
    <source>
        <dbReference type="Proteomes" id="UP001595776"/>
    </source>
</evidence>
<dbReference type="EC" id="3.5.-.-" evidence="2"/>
<accession>A0ABV8U9M7</accession>
<dbReference type="CDD" id="cd00448">
    <property type="entry name" value="YjgF_YER057c_UK114_family"/>
    <property type="match status" value="1"/>
</dbReference>
<comment type="caution">
    <text evidence="2">The sequence shown here is derived from an EMBL/GenBank/DDBJ whole genome shotgun (WGS) entry which is preliminary data.</text>
</comment>
<dbReference type="InterPro" id="IPR035959">
    <property type="entry name" value="RutC-like_sf"/>
</dbReference>
<dbReference type="InterPro" id="IPR006056">
    <property type="entry name" value="RidA"/>
</dbReference>
<dbReference type="Gene3D" id="3.30.1330.40">
    <property type="entry name" value="RutC-like"/>
    <property type="match status" value="1"/>
</dbReference>
<dbReference type="Proteomes" id="UP001595776">
    <property type="component" value="Unassembled WGS sequence"/>
</dbReference>
<organism evidence="2 3">
    <name type="scientific">Kordiimonas lipolytica</name>
    <dbReference type="NCBI Taxonomy" id="1662421"/>
    <lineage>
        <taxon>Bacteria</taxon>
        <taxon>Pseudomonadati</taxon>
        <taxon>Pseudomonadota</taxon>
        <taxon>Alphaproteobacteria</taxon>
        <taxon>Kordiimonadales</taxon>
        <taxon>Kordiimonadaceae</taxon>
        <taxon>Kordiimonas</taxon>
    </lineage>
</organism>
<dbReference type="EMBL" id="JBHSCR010000005">
    <property type="protein sequence ID" value="MFC4347825.1"/>
    <property type="molecule type" value="Genomic_DNA"/>
</dbReference>